<keyword evidence="1" id="KW-1133">Transmembrane helix</keyword>
<dbReference type="AlphaFoldDB" id="A0A0F9CFV1"/>
<feature type="transmembrane region" description="Helical" evidence="1">
    <location>
        <begin position="34"/>
        <end position="52"/>
    </location>
</feature>
<gene>
    <name evidence="2" type="ORF">LCGC14_2406600</name>
</gene>
<reference evidence="2" key="1">
    <citation type="journal article" date="2015" name="Nature">
        <title>Complex archaea that bridge the gap between prokaryotes and eukaryotes.</title>
        <authorList>
            <person name="Spang A."/>
            <person name="Saw J.H."/>
            <person name="Jorgensen S.L."/>
            <person name="Zaremba-Niedzwiedzka K."/>
            <person name="Martijn J."/>
            <person name="Lind A.E."/>
            <person name="van Eijk R."/>
            <person name="Schleper C."/>
            <person name="Guy L."/>
            <person name="Ettema T.J."/>
        </authorList>
    </citation>
    <scope>NUCLEOTIDE SEQUENCE</scope>
</reference>
<dbReference type="EMBL" id="LAZR01036262">
    <property type="protein sequence ID" value="KKL25312.1"/>
    <property type="molecule type" value="Genomic_DNA"/>
</dbReference>
<evidence type="ECO:0000313" key="2">
    <source>
        <dbReference type="EMBL" id="KKL25312.1"/>
    </source>
</evidence>
<name>A0A0F9CFV1_9ZZZZ</name>
<sequence>MKLHARFDELERRMDKLELSMAEMTSSNRLSTKLIKYVILPLIVIMGALVGIKII</sequence>
<comment type="caution">
    <text evidence="2">The sequence shown here is derived from an EMBL/GenBank/DDBJ whole genome shotgun (WGS) entry which is preliminary data.</text>
</comment>
<proteinExistence type="predicted"/>
<keyword evidence="1" id="KW-0472">Membrane</keyword>
<evidence type="ECO:0000256" key="1">
    <source>
        <dbReference type="SAM" id="Phobius"/>
    </source>
</evidence>
<accession>A0A0F9CFV1</accession>
<keyword evidence="1" id="KW-0812">Transmembrane</keyword>
<protein>
    <submittedName>
        <fullName evidence="2">Uncharacterized protein</fullName>
    </submittedName>
</protein>
<organism evidence="2">
    <name type="scientific">marine sediment metagenome</name>
    <dbReference type="NCBI Taxonomy" id="412755"/>
    <lineage>
        <taxon>unclassified sequences</taxon>
        <taxon>metagenomes</taxon>
        <taxon>ecological metagenomes</taxon>
    </lineage>
</organism>